<dbReference type="STRING" id="136857.CTEST_07570"/>
<accession>A0A0G3H6E5</accession>
<evidence type="ECO:0000313" key="3">
    <source>
        <dbReference type="Proteomes" id="UP000035540"/>
    </source>
</evidence>
<dbReference type="AlphaFoldDB" id="A0A0G3H6E5"/>
<feature type="domain" description="Bacterial bifunctional deaminase-reductase C-terminal" evidence="1">
    <location>
        <begin position="41"/>
        <end position="184"/>
    </location>
</feature>
<evidence type="ECO:0000313" key="2">
    <source>
        <dbReference type="EMBL" id="AKK08944.1"/>
    </source>
</evidence>
<dbReference type="Pfam" id="PF01872">
    <property type="entry name" value="RibD_C"/>
    <property type="match status" value="1"/>
</dbReference>
<organism evidence="2 3">
    <name type="scientific">Corynebacterium testudinoris</name>
    <dbReference type="NCBI Taxonomy" id="136857"/>
    <lineage>
        <taxon>Bacteria</taxon>
        <taxon>Bacillati</taxon>
        <taxon>Actinomycetota</taxon>
        <taxon>Actinomycetes</taxon>
        <taxon>Mycobacteriales</taxon>
        <taxon>Corynebacteriaceae</taxon>
        <taxon>Corynebacterium</taxon>
    </lineage>
</organism>
<dbReference type="GO" id="GO:0008703">
    <property type="term" value="F:5-amino-6-(5-phosphoribosylamino)uracil reductase activity"/>
    <property type="evidence" value="ECO:0007669"/>
    <property type="project" value="InterPro"/>
</dbReference>
<dbReference type="KEGG" id="cted:CTEST_07570"/>
<dbReference type="OrthoDB" id="5243299at2"/>
<dbReference type="Gene3D" id="3.40.430.10">
    <property type="entry name" value="Dihydrofolate Reductase, subunit A"/>
    <property type="match status" value="1"/>
</dbReference>
<gene>
    <name evidence="2" type="ORF">CTEST_07570</name>
</gene>
<dbReference type="SUPFAM" id="SSF53597">
    <property type="entry name" value="Dihydrofolate reductase-like"/>
    <property type="match status" value="1"/>
</dbReference>
<dbReference type="PATRIC" id="fig|136857.5.peg.1503"/>
<reference evidence="2 3" key="1">
    <citation type="journal article" date="2015" name="Genome Announc.">
        <title>Complete Genome Sequence of the Type Strain Corynebacterium testudinoris DSM 44614, Recovered from Necrotic Lesions in the Mouth of a Tortoise.</title>
        <authorList>
            <person name="Ruckert C."/>
            <person name="Kriete M."/>
            <person name="Jaenicke S."/>
            <person name="Winkler A."/>
            <person name="Tauch A."/>
        </authorList>
    </citation>
    <scope>NUCLEOTIDE SEQUENCE [LARGE SCALE GENOMIC DNA]</scope>
    <source>
        <strain evidence="2 3">DSM 44614</strain>
    </source>
</reference>
<dbReference type="GO" id="GO:0009231">
    <property type="term" value="P:riboflavin biosynthetic process"/>
    <property type="evidence" value="ECO:0007669"/>
    <property type="project" value="InterPro"/>
</dbReference>
<dbReference type="InterPro" id="IPR002734">
    <property type="entry name" value="RibDG_C"/>
</dbReference>
<dbReference type="EMBL" id="CP011545">
    <property type="protein sequence ID" value="AKK08944.1"/>
    <property type="molecule type" value="Genomic_DNA"/>
</dbReference>
<reference evidence="3" key="2">
    <citation type="submission" date="2015-05" db="EMBL/GenBank/DDBJ databases">
        <title>Complete genome sequence of Corynebacterium testudinoris DSM 44614, recovered from necrotic lesions in the mouth of a tortoise.</title>
        <authorList>
            <person name="Ruckert C."/>
            <person name="Albersmeier A."/>
            <person name="Winkler A."/>
            <person name="Tauch A."/>
        </authorList>
    </citation>
    <scope>NUCLEOTIDE SEQUENCE [LARGE SCALE GENOMIC DNA]</scope>
    <source>
        <strain evidence="3">DSM 44614</strain>
    </source>
</reference>
<name>A0A0G3H6E5_9CORY</name>
<dbReference type="InterPro" id="IPR024072">
    <property type="entry name" value="DHFR-like_dom_sf"/>
</dbReference>
<dbReference type="Proteomes" id="UP000035540">
    <property type="component" value="Chromosome"/>
</dbReference>
<sequence>MTRPYPTDLDLTELIGPVQPPGVAELRAVTVTTPGGSISVDGTSGALGNETDTKLLLGLRDWADVILVGARTVIAENYHASATPIAIITRSLSLDPEHQVMAGAPLLLAPAEALDDPRLAGRREALVAAGARIVATGEGTPAEILGALHAEGLVRVTCEGGPGIYAMMFGADLVDVWHLTVAPVANAPVDKQLFHVRPDGDGFHRRMNLDYHAATKDSTLFLRYRRSVEP</sequence>
<protein>
    <submittedName>
        <fullName evidence="2">Pyrimidine reductase, riboflavin biosynthesis</fullName>
    </submittedName>
</protein>
<dbReference type="RefSeq" id="WP_047253216.1">
    <property type="nucleotide sequence ID" value="NZ_CP011545.1"/>
</dbReference>
<proteinExistence type="predicted"/>
<evidence type="ECO:0000259" key="1">
    <source>
        <dbReference type="Pfam" id="PF01872"/>
    </source>
</evidence>
<keyword evidence="3" id="KW-1185">Reference proteome</keyword>